<sequence>MNEDYDVNVTLNGKPSVLGIIRLTRNNVEIQSGGGGGGGGRDGLQLIIRLSRIKSIQIHQPIFSANYIDIEYTSDNGENAKAIVVFNRGGATEFAKAFFRATEGVVTDDTGHQTVSGAEERDVITNEKKTN</sequence>
<evidence type="ECO:0000313" key="2">
    <source>
        <dbReference type="EnsemblMetazoa" id="XP_019849498.1"/>
    </source>
</evidence>
<dbReference type="AlphaFoldDB" id="A0AAN0IYG9"/>
<dbReference type="Proteomes" id="UP000007879">
    <property type="component" value="Unassembled WGS sequence"/>
</dbReference>
<proteinExistence type="predicted"/>
<accession>A0AAN0IYG9</accession>
<name>A0AAN0IYG9_AMPQE</name>
<dbReference type="GeneID" id="109580596"/>
<feature type="compositionally biased region" description="Basic and acidic residues" evidence="1">
    <location>
        <begin position="118"/>
        <end position="131"/>
    </location>
</feature>
<evidence type="ECO:0000256" key="1">
    <source>
        <dbReference type="SAM" id="MobiDB-lite"/>
    </source>
</evidence>
<dbReference type="RefSeq" id="XP_019849498.1">
    <property type="nucleotide sequence ID" value="XM_019993939.1"/>
</dbReference>
<dbReference type="KEGG" id="aqu:109580596"/>
<feature type="region of interest" description="Disordered" evidence="1">
    <location>
        <begin position="110"/>
        <end position="131"/>
    </location>
</feature>
<protein>
    <submittedName>
        <fullName evidence="2">Uncharacterized protein</fullName>
    </submittedName>
</protein>
<dbReference type="EnsemblMetazoa" id="XM_019993939.1">
    <property type="protein sequence ID" value="XP_019849498.1"/>
    <property type="gene ID" value="LOC109580596"/>
</dbReference>
<evidence type="ECO:0000313" key="3">
    <source>
        <dbReference type="Proteomes" id="UP000007879"/>
    </source>
</evidence>
<organism evidence="2 3">
    <name type="scientific">Amphimedon queenslandica</name>
    <name type="common">Sponge</name>
    <dbReference type="NCBI Taxonomy" id="400682"/>
    <lineage>
        <taxon>Eukaryota</taxon>
        <taxon>Metazoa</taxon>
        <taxon>Porifera</taxon>
        <taxon>Demospongiae</taxon>
        <taxon>Heteroscleromorpha</taxon>
        <taxon>Haplosclerida</taxon>
        <taxon>Niphatidae</taxon>
        <taxon>Amphimedon</taxon>
    </lineage>
</organism>
<keyword evidence="3" id="KW-1185">Reference proteome</keyword>
<reference evidence="2" key="2">
    <citation type="submission" date="2024-06" db="UniProtKB">
        <authorList>
            <consortium name="EnsemblMetazoa"/>
        </authorList>
    </citation>
    <scope>IDENTIFICATION</scope>
</reference>
<reference evidence="3" key="1">
    <citation type="journal article" date="2010" name="Nature">
        <title>The Amphimedon queenslandica genome and the evolution of animal complexity.</title>
        <authorList>
            <person name="Srivastava M."/>
            <person name="Simakov O."/>
            <person name="Chapman J."/>
            <person name="Fahey B."/>
            <person name="Gauthier M.E."/>
            <person name="Mitros T."/>
            <person name="Richards G.S."/>
            <person name="Conaco C."/>
            <person name="Dacre M."/>
            <person name="Hellsten U."/>
            <person name="Larroux C."/>
            <person name="Putnam N.H."/>
            <person name="Stanke M."/>
            <person name="Adamska M."/>
            <person name="Darling A."/>
            <person name="Degnan S.M."/>
            <person name="Oakley T.H."/>
            <person name="Plachetzki D.C."/>
            <person name="Zhai Y."/>
            <person name="Adamski M."/>
            <person name="Calcino A."/>
            <person name="Cummins S.F."/>
            <person name="Goodstein D.M."/>
            <person name="Harris C."/>
            <person name="Jackson D.J."/>
            <person name="Leys S.P."/>
            <person name="Shu S."/>
            <person name="Woodcroft B.J."/>
            <person name="Vervoort M."/>
            <person name="Kosik K.S."/>
            <person name="Manning G."/>
            <person name="Degnan B.M."/>
            <person name="Rokhsar D.S."/>
        </authorList>
    </citation>
    <scope>NUCLEOTIDE SEQUENCE [LARGE SCALE GENOMIC DNA]</scope>
</reference>